<reference evidence="3 4" key="1">
    <citation type="submission" date="2015-09" db="EMBL/GenBank/DDBJ databases">
        <title>Host preference determinants of Valsa canker pathogens revealed by comparative genomics.</title>
        <authorList>
            <person name="Yin Z."/>
            <person name="Huang L."/>
        </authorList>
    </citation>
    <scope>NUCLEOTIDE SEQUENCE [LARGE SCALE GENOMIC DNA]</scope>
    <source>
        <strain evidence="3 4">YSFL</strain>
    </source>
</reference>
<sequence length="566" mass="62444">MVSRIDINQWLDRIEPIRRGDKINTKNYCKHTHCHSRRELKGHPLSPPASSSYASERRTPSRSSAGPSSRRRLQAAAVPERDADEDDHHHHQQTGLSHGAHDDDGDEDEAEPLGQEQDPDQGGDDGNQVETPRPVWTARRSGNISTNPTSLHLDAGPFSSPTKRPRRKHTPNSFSSASASGLVEDSDAGDSASNTSRQSGASSPIKKMAAMELSPDGLETRPFSLDDPRMPQSLADLLVEMEAYGNGEQVLPWSQKSEIEKVAKTDRRFSGFRNFMYAGPAGAQNPDLDLDLDLHKDKPFGVSPTVADVRWVLAEAQECQEMQQGEAGWNTAVHFPILHKAIYGAVRKKQLVGTMQCTTANIIKEYLPTNNPGKKVDFCIYLSPDEAGDAVAASVIQDYRRRLPCAVVNHTDFVPLRSRPVAISVETKRRGANQPAEADLQMSTCHAAQWNLLSRLVMDHEIGADKGNGKSRGVGGKALDGLPFLPGVVVNGHSWNFVATTREGRKTILWQERCFGDTSNPLGVYKVVAGVQRLARWARDIYWPWYRENVLGITPHQEVPTPEACV</sequence>
<feature type="compositionally biased region" description="Polar residues" evidence="1">
    <location>
        <begin position="191"/>
        <end position="202"/>
    </location>
</feature>
<feature type="compositionally biased region" description="Acidic residues" evidence="1">
    <location>
        <begin position="103"/>
        <end position="123"/>
    </location>
</feature>
<keyword evidence="4" id="KW-1185">Reference proteome</keyword>
<evidence type="ECO:0000256" key="1">
    <source>
        <dbReference type="SAM" id="MobiDB-lite"/>
    </source>
</evidence>
<dbReference type="AlphaFoldDB" id="A0A423VD54"/>
<dbReference type="InterPro" id="IPR046797">
    <property type="entry name" value="PDDEXK_12"/>
</dbReference>
<evidence type="ECO:0000313" key="4">
    <source>
        <dbReference type="Proteomes" id="UP000284375"/>
    </source>
</evidence>
<feature type="domain" description="PD-(D/E)XK nuclease-like" evidence="2">
    <location>
        <begin position="297"/>
        <end position="543"/>
    </location>
</feature>
<feature type="compositionally biased region" description="Polar residues" evidence="1">
    <location>
        <begin position="140"/>
        <end position="150"/>
    </location>
</feature>
<protein>
    <recommendedName>
        <fullName evidence="2">PD-(D/E)XK nuclease-like domain-containing protein</fullName>
    </recommendedName>
</protein>
<evidence type="ECO:0000259" key="2">
    <source>
        <dbReference type="Pfam" id="PF20516"/>
    </source>
</evidence>
<gene>
    <name evidence="3" type="ORF">VSDG_09507</name>
</gene>
<proteinExistence type="predicted"/>
<dbReference type="STRING" id="252740.A0A423VD54"/>
<comment type="caution">
    <text evidence="3">The sequence shown here is derived from an EMBL/GenBank/DDBJ whole genome shotgun (WGS) entry which is preliminary data.</text>
</comment>
<name>A0A423VD54_CYTCH</name>
<dbReference type="Proteomes" id="UP000284375">
    <property type="component" value="Unassembled WGS sequence"/>
</dbReference>
<accession>A0A423VD54</accession>
<feature type="region of interest" description="Disordered" evidence="1">
    <location>
        <begin position="33"/>
        <end position="206"/>
    </location>
</feature>
<organism evidence="3 4">
    <name type="scientific">Cytospora chrysosperma</name>
    <name type="common">Cytospora canker fungus</name>
    <name type="synonym">Sphaeria chrysosperma</name>
    <dbReference type="NCBI Taxonomy" id="252740"/>
    <lineage>
        <taxon>Eukaryota</taxon>
        <taxon>Fungi</taxon>
        <taxon>Dikarya</taxon>
        <taxon>Ascomycota</taxon>
        <taxon>Pezizomycotina</taxon>
        <taxon>Sordariomycetes</taxon>
        <taxon>Sordariomycetidae</taxon>
        <taxon>Diaporthales</taxon>
        <taxon>Cytosporaceae</taxon>
        <taxon>Cytospora</taxon>
    </lineage>
</organism>
<evidence type="ECO:0000313" key="3">
    <source>
        <dbReference type="EMBL" id="ROV88688.1"/>
    </source>
</evidence>
<dbReference type="EMBL" id="LJZO01000064">
    <property type="protein sequence ID" value="ROV88688.1"/>
    <property type="molecule type" value="Genomic_DNA"/>
</dbReference>
<dbReference type="OrthoDB" id="4161186at2759"/>
<dbReference type="Pfam" id="PF20516">
    <property type="entry name" value="PDDEXK_12"/>
    <property type="match status" value="1"/>
</dbReference>